<comment type="catalytic activity">
    <reaction evidence="1">
        <text>a 1,2-diacyl-sn-glycero-3-phosphocholine + H2O = a 1,2-diacyl-sn-glycero-3-phosphate + choline + H(+)</text>
        <dbReference type="Rhea" id="RHEA:14445"/>
        <dbReference type="ChEBI" id="CHEBI:15354"/>
        <dbReference type="ChEBI" id="CHEBI:15377"/>
        <dbReference type="ChEBI" id="CHEBI:15378"/>
        <dbReference type="ChEBI" id="CHEBI:57643"/>
        <dbReference type="ChEBI" id="CHEBI:58608"/>
        <dbReference type="EC" id="3.1.4.4"/>
    </reaction>
</comment>
<dbReference type="OrthoDB" id="270747at2"/>
<evidence type="ECO:0000259" key="7">
    <source>
        <dbReference type="PROSITE" id="PS50035"/>
    </source>
</evidence>
<evidence type="ECO:0000313" key="9">
    <source>
        <dbReference type="Proteomes" id="UP000075320"/>
    </source>
</evidence>
<dbReference type="GO" id="GO:0006793">
    <property type="term" value="P:phosphorus metabolic process"/>
    <property type="evidence" value="ECO:0007669"/>
    <property type="project" value="UniProtKB-ARBA"/>
</dbReference>
<dbReference type="RefSeq" id="WP_061835796.1">
    <property type="nucleotide sequence ID" value="NZ_LUKE01000003.1"/>
</dbReference>
<feature type="domain" description="PLD phosphodiesterase" evidence="7">
    <location>
        <begin position="102"/>
        <end position="129"/>
    </location>
</feature>
<reference evidence="8 9" key="1">
    <citation type="submission" date="2016-03" db="EMBL/GenBank/DDBJ databases">
        <authorList>
            <person name="Ploux O."/>
        </authorList>
    </citation>
    <scope>NUCLEOTIDE SEQUENCE [LARGE SCALE GENOMIC DNA]</scope>
    <source>
        <strain evidence="8 9">R0</strain>
    </source>
</reference>
<protein>
    <recommendedName>
        <fullName evidence="3">phospholipase D</fullName>
        <ecNumber evidence="3">3.1.4.4</ecNumber>
    </recommendedName>
</protein>
<evidence type="ECO:0000256" key="3">
    <source>
        <dbReference type="ARBA" id="ARBA00012027"/>
    </source>
</evidence>
<evidence type="ECO:0000256" key="5">
    <source>
        <dbReference type="ARBA" id="ARBA00022963"/>
    </source>
</evidence>
<proteinExistence type="inferred from homology"/>
<dbReference type="Gene3D" id="3.30.870.10">
    <property type="entry name" value="Endonuclease Chain A"/>
    <property type="match status" value="2"/>
</dbReference>
<accession>A0A150WJK6</accession>
<keyword evidence="9" id="KW-1185">Reference proteome</keyword>
<dbReference type="PROSITE" id="PS50035">
    <property type="entry name" value="PLD"/>
    <property type="match status" value="1"/>
</dbReference>
<dbReference type="PANTHER" id="PTHR43856:SF1">
    <property type="entry name" value="MITOCHONDRIAL CARDIOLIPIN HYDROLASE"/>
    <property type="match status" value="1"/>
</dbReference>
<dbReference type="PANTHER" id="PTHR43856">
    <property type="entry name" value="CARDIOLIPIN HYDROLASE"/>
    <property type="match status" value="1"/>
</dbReference>
<dbReference type="InterPro" id="IPR025202">
    <property type="entry name" value="PLD-like_dom"/>
</dbReference>
<evidence type="ECO:0000313" key="8">
    <source>
        <dbReference type="EMBL" id="KYG63902.1"/>
    </source>
</evidence>
<dbReference type="GO" id="GO:0004630">
    <property type="term" value="F:phospholipase D activity"/>
    <property type="evidence" value="ECO:0007669"/>
    <property type="project" value="UniProtKB-EC"/>
</dbReference>
<dbReference type="SUPFAM" id="SSF56024">
    <property type="entry name" value="Phospholipase D/nuclease"/>
    <property type="match status" value="2"/>
</dbReference>
<dbReference type="Proteomes" id="UP000075320">
    <property type="component" value="Unassembled WGS sequence"/>
</dbReference>
<evidence type="ECO:0000256" key="1">
    <source>
        <dbReference type="ARBA" id="ARBA00000798"/>
    </source>
</evidence>
<dbReference type="Pfam" id="PF13091">
    <property type="entry name" value="PLDc_2"/>
    <property type="match status" value="2"/>
</dbReference>
<dbReference type="EMBL" id="LUKE01000003">
    <property type="protein sequence ID" value="KYG63902.1"/>
    <property type="molecule type" value="Genomic_DNA"/>
</dbReference>
<evidence type="ECO:0000256" key="4">
    <source>
        <dbReference type="ARBA" id="ARBA00022801"/>
    </source>
</evidence>
<evidence type="ECO:0000256" key="6">
    <source>
        <dbReference type="ARBA" id="ARBA00023098"/>
    </source>
</evidence>
<evidence type="ECO:0000256" key="2">
    <source>
        <dbReference type="ARBA" id="ARBA00008664"/>
    </source>
</evidence>
<keyword evidence="6" id="KW-0443">Lipid metabolism</keyword>
<name>A0A150WJK6_BDEBC</name>
<comment type="caution">
    <text evidence="8">The sequence shown here is derived from an EMBL/GenBank/DDBJ whole genome shotgun (WGS) entry which is preliminary data.</text>
</comment>
<dbReference type="InterPro" id="IPR001736">
    <property type="entry name" value="PLipase_D/transphosphatidylase"/>
</dbReference>
<dbReference type="GO" id="GO:0016042">
    <property type="term" value="P:lipid catabolic process"/>
    <property type="evidence" value="ECO:0007669"/>
    <property type="project" value="UniProtKB-KW"/>
</dbReference>
<dbReference type="InterPro" id="IPR051406">
    <property type="entry name" value="PLD_domain"/>
</dbReference>
<organism evidence="8 9">
    <name type="scientific">Bdellovibrio bacteriovorus</name>
    <dbReference type="NCBI Taxonomy" id="959"/>
    <lineage>
        <taxon>Bacteria</taxon>
        <taxon>Pseudomonadati</taxon>
        <taxon>Bdellovibrionota</taxon>
        <taxon>Bdellovibrionia</taxon>
        <taxon>Bdellovibrionales</taxon>
        <taxon>Pseudobdellovibrionaceae</taxon>
        <taxon>Bdellovibrio</taxon>
    </lineage>
</organism>
<comment type="similarity">
    <text evidence="2">Belongs to the phospholipase D family.</text>
</comment>
<dbReference type="GO" id="GO:0016891">
    <property type="term" value="F:RNA endonuclease activity producing 5'-phosphomonoesters, hydrolytic mechanism"/>
    <property type="evidence" value="ECO:0007669"/>
    <property type="project" value="TreeGrafter"/>
</dbReference>
<sequence length="323" mass="36862">MATKRSSDILLVTDDEYMNVLLPLLDQARKSVDIMAYSFAMASASGKIDSKGTPYEIAQKLKEIKAQRKNLEIRLYIEGRRDTSIRNRVTADILKEYGVTVKYGATHAKGFCVDKRYVLFGSTNLTNQSLRKNHETNILADNTQIATGFLQYFEHLWRGGKHGGIQLDPPMYADGDFKDLLLEMIQTAKKSLEFSIYFFDHKEIRDALVQAHKRGVGLKGFIHDHGSFALGYVKRTRRTIHILEDAGINDLYFAPKHLFTHSKYLIKDKKEIALGTGNWLKEDVEIHPQLYVHLQEPALAKELAKHLQSQIQSLESPKKNDLK</sequence>
<gene>
    <name evidence="8" type="ORF">AZI86_13880</name>
</gene>
<keyword evidence="4" id="KW-0378">Hydrolase</keyword>
<dbReference type="AlphaFoldDB" id="A0A150WJK6"/>
<dbReference type="EC" id="3.1.4.4" evidence="3"/>
<keyword evidence="5" id="KW-0442">Lipid degradation</keyword>